<feature type="region of interest" description="Disordered" evidence="1">
    <location>
        <begin position="26"/>
        <end position="77"/>
    </location>
</feature>
<comment type="caution">
    <text evidence="2">The sequence shown here is derived from an EMBL/GenBank/DDBJ whole genome shotgun (WGS) entry which is preliminary data.</text>
</comment>
<sequence>MTIETGLDEINEAVCILRNYRLPVPHLSRGLSRPHTNEKESKDEGHSGDGMELNEGEEEETQPRQDDKELGYGKEGKSRISDEVDFILRQEWANLGQLIREVERQLVPVKRRFTRIAQQQIEHFREEMMLLANRFAAEGPGTVAGDLESGLQIMKVL</sequence>
<feature type="compositionally biased region" description="Basic and acidic residues" evidence="1">
    <location>
        <begin position="61"/>
        <end position="77"/>
    </location>
</feature>
<name>A0A3S5AAA6_9PLAT</name>
<reference evidence="2" key="1">
    <citation type="submission" date="2018-11" db="EMBL/GenBank/DDBJ databases">
        <authorList>
            <consortium name="Pathogen Informatics"/>
        </authorList>
    </citation>
    <scope>NUCLEOTIDE SEQUENCE</scope>
</reference>
<organism evidence="2 3">
    <name type="scientific">Protopolystoma xenopodis</name>
    <dbReference type="NCBI Taxonomy" id="117903"/>
    <lineage>
        <taxon>Eukaryota</taxon>
        <taxon>Metazoa</taxon>
        <taxon>Spiralia</taxon>
        <taxon>Lophotrochozoa</taxon>
        <taxon>Platyhelminthes</taxon>
        <taxon>Monogenea</taxon>
        <taxon>Polyopisthocotylea</taxon>
        <taxon>Polystomatidea</taxon>
        <taxon>Polystomatidae</taxon>
        <taxon>Protopolystoma</taxon>
    </lineage>
</organism>
<evidence type="ECO:0000256" key="1">
    <source>
        <dbReference type="SAM" id="MobiDB-lite"/>
    </source>
</evidence>
<proteinExistence type="predicted"/>
<evidence type="ECO:0000313" key="3">
    <source>
        <dbReference type="Proteomes" id="UP000784294"/>
    </source>
</evidence>
<protein>
    <submittedName>
        <fullName evidence="2">Uncharacterized protein</fullName>
    </submittedName>
</protein>
<dbReference type="EMBL" id="CAAALY010025993">
    <property type="protein sequence ID" value="VEL15803.1"/>
    <property type="molecule type" value="Genomic_DNA"/>
</dbReference>
<feature type="compositionally biased region" description="Basic and acidic residues" evidence="1">
    <location>
        <begin position="35"/>
        <end position="49"/>
    </location>
</feature>
<gene>
    <name evidence="2" type="ORF">PXEA_LOCUS9243</name>
</gene>
<accession>A0A3S5AAA6</accession>
<evidence type="ECO:0000313" key="2">
    <source>
        <dbReference type="EMBL" id="VEL15803.1"/>
    </source>
</evidence>
<dbReference type="AlphaFoldDB" id="A0A3S5AAA6"/>
<dbReference type="Proteomes" id="UP000784294">
    <property type="component" value="Unassembled WGS sequence"/>
</dbReference>
<keyword evidence="3" id="KW-1185">Reference proteome</keyword>